<dbReference type="InterPro" id="IPR011047">
    <property type="entry name" value="Quinoprotein_ADH-like_sf"/>
</dbReference>
<protein>
    <submittedName>
        <fullName evidence="3">PQQ-binding-like beta-propeller repeat protein</fullName>
    </submittedName>
</protein>
<evidence type="ECO:0000256" key="1">
    <source>
        <dbReference type="SAM" id="MobiDB-lite"/>
    </source>
</evidence>
<comment type="caution">
    <text evidence="3">The sequence shown here is derived from an EMBL/GenBank/DDBJ whole genome shotgun (WGS) entry which is preliminary data.</text>
</comment>
<feature type="domain" description="Pyrrolo-quinoline quinone repeat" evidence="2">
    <location>
        <begin position="104"/>
        <end position="233"/>
    </location>
</feature>
<dbReference type="RefSeq" id="WP_254266883.1">
    <property type="nucleotide sequence ID" value="NZ_CP100400.1"/>
</dbReference>
<organism evidence="3 4">
    <name type="scientific">Halorussus aquaticus</name>
    <dbReference type="NCBI Taxonomy" id="2953748"/>
    <lineage>
        <taxon>Archaea</taxon>
        <taxon>Methanobacteriati</taxon>
        <taxon>Methanobacteriota</taxon>
        <taxon>Stenosarchaea group</taxon>
        <taxon>Halobacteria</taxon>
        <taxon>Halobacteriales</taxon>
        <taxon>Haladaptataceae</taxon>
        <taxon>Halorussus</taxon>
    </lineage>
</organism>
<accession>A0ABD5Q0T2</accession>
<feature type="domain" description="Pyrrolo-quinoline quinone repeat" evidence="2">
    <location>
        <begin position="338"/>
        <end position="430"/>
    </location>
</feature>
<gene>
    <name evidence="3" type="ORF">ACFO9K_07160</name>
</gene>
<dbReference type="InterPro" id="IPR018391">
    <property type="entry name" value="PQQ_b-propeller_rpt"/>
</dbReference>
<dbReference type="InterPro" id="IPR002372">
    <property type="entry name" value="PQQ_rpt_dom"/>
</dbReference>
<reference evidence="3 4" key="1">
    <citation type="journal article" date="2019" name="Int. J. Syst. Evol. Microbiol.">
        <title>The Global Catalogue of Microorganisms (GCM) 10K type strain sequencing project: providing services to taxonomists for standard genome sequencing and annotation.</title>
        <authorList>
            <consortium name="The Broad Institute Genomics Platform"/>
            <consortium name="The Broad Institute Genome Sequencing Center for Infectious Disease"/>
            <person name="Wu L."/>
            <person name="Ma J."/>
        </authorList>
    </citation>
    <scope>NUCLEOTIDE SEQUENCE [LARGE SCALE GENOMIC DNA]</scope>
    <source>
        <strain evidence="3 4">XZYJ18</strain>
    </source>
</reference>
<dbReference type="Pfam" id="PF13360">
    <property type="entry name" value="PQQ_2"/>
    <property type="match status" value="2"/>
</dbReference>
<feature type="compositionally biased region" description="Basic and acidic residues" evidence="1">
    <location>
        <begin position="30"/>
        <end position="52"/>
    </location>
</feature>
<keyword evidence="4" id="KW-1185">Reference proteome</keyword>
<dbReference type="Proteomes" id="UP001595945">
    <property type="component" value="Unassembled WGS sequence"/>
</dbReference>
<dbReference type="GeneID" id="73045284"/>
<evidence type="ECO:0000313" key="3">
    <source>
        <dbReference type="EMBL" id="MFC4824037.1"/>
    </source>
</evidence>
<dbReference type="InterPro" id="IPR015943">
    <property type="entry name" value="WD40/YVTN_repeat-like_dom_sf"/>
</dbReference>
<sequence>MKTPSISRRALLGATGVGAVATLGLSARKRGPDSISTRERSPGWPLLHHDTRNTGYNPHATGPESDPDVRWRVERFDPEGRFRGYLNFPTPVVSGDTVFVGGRSLSALRVGDGRERWSVEGGDGETFHGTAFADDTVFATTQYPETSGVTAVTSAGERRWRKTGLHRIQTPLVAGIAVYVPGDDRLVALDRSSGAERWTAETGSRPTGHPAVTDDALYTAEGWDGLAARDRRNAFYEIPLQTPPRVRWRYDPDERAYPAPAVGDRGRVFVPETEEWYPNRDEGPGKLAAFDPDGSRRWTESGGTFGTSPVVADGTVFYKCGTNTETKDMGEYVESHSDARITAHDPADGTARWTRTVESFGDWQIAPVSDGHRLYVPLHDDVDERSALVALNVETGTTEWRRTLESPAYHLALAGGTLFVSTEAGTVFALE</sequence>
<dbReference type="Gene3D" id="2.130.10.10">
    <property type="entry name" value="YVTN repeat-like/Quinoprotein amine dehydrogenase"/>
    <property type="match status" value="2"/>
</dbReference>
<evidence type="ECO:0000313" key="4">
    <source>
        <dbReference type="Proteomes" id="UP001595945"/>
    </source>
</evidence>
<dbReference type="SMART" id="SM00564">
    <property type="entry name" value="PQQ"/>
    <property type="match status" value="7"/>
</dbReference>
<dbReference type="PANTHER" id="PTHR34512">
    <property type="entry name" value="CELL SURFACE PROTEIN"/>
    <property type="match status" value="1"/>
</dbReference>
<evidence type="ECO:0000259" key="2">
    <source>
        <dbReference type="Pfam" id="PF13360"/>
    </source>
</evidence>
<dbReference type="EMBL" id="JBHSHT010000001">
    <property type="protein sequence ID" value="MFC4824037.1"/>
    <property type="molecule type" value="Genomic_DNA"/>
</dbReference>
<feature type="region of interest" description="Disordered" evidence="1">
    <location>
        <begin position="28"/>
        <end position="68"/>
    </location>
</feature>
<dbReference type="InterPro" id="IPR006311">
    <property type="entry name" value="TAT_signal"/>
</dbReference>
<dbReference type="AlphaFoldDB" id="A0ABD5Q0T2"/>
<dbReference type="PANTHER" id="PTHR34512:SF30">
    <property type="entry name" value="OUTER MEMBRANE PROTEIN ASSEMBLY FACTOR BAMB"/>
    <property type="match status" value="1"/>
</dbReference>
<dbReference type="PROSITE" id="PS51318">
    <property type="entry name" value="TAT"/>
    <property type="match status" value="1"/>
</dbReference>
<proteinExistence type="predicted"/>
<name>A0ABD5Q0T2_9EURY</name>
<dbReference type="SUPFAM" id="SSF50998">
    <property type="entry name" value="Quinoprotein alcohol dehydrogenase-like"/>
    <property type="match status" value="1"/>
</dbReference>